<dbReference type="STRING" id="546275.FUSPEROL_01402"/>
<dbReference type="HOGENOM" id="CLU_063465_4_0_0"/>
<comment type="subcellular location">
    <subcellularLocation>
        <location evidence="1">Cell outer membrane</location>
    </subcellularLocation>
</comment>
<evidence type="ECO:0000256" key="5">
    <source>
        <dbReference type="ARBA" id="ARBA00023237"/>
    </source>
</evidence>
<dbReference type="AlphaFoldDB" id="D4CVF8"/>
<dbReference type="eggNOG" id="COG3713">
    <property type="taxonomic scope" value="Bacteria"/>
</dbReference>
<evidence type="ECO:0000256" key="2">
    <source>
        <dbReference type="ARBA" id="ARBA00005722"/>
    </source>
</evidence>
<sequence length="246" mass="27846">MKKYLLTIMALFSVIAVANDDFKASVTAAYGTRTSIYKGREEYGIPIFPSFSYQNLYLKGSEIGFKFFDYDRFNSSIYVDLLDGYSIKGSRMDTGYKSINRRRYQQAVGLQANFKLNEISENLTLTPSFSIGNRGSKTGLGLSYLYMPQENIIISPSVNVKYLSNKYTDYYFGVDRDELGGSIRNEYNPDGAFEFGAGLYGEYYFTKNISALAYVNMKQYSSEVTKSPITEDRIITNVGAGLKYTF</sequence>
<dbReference type="Pfam" id="PF06629">
    <property type="entry name" value="MipA"/>
    <property type="match status" value="1"/>
</dbReference>
<dbReference type="OrthoDB" id="5686279at2"/>
<keyword evidence="3 6" id="KW-0732">Signal</keyword>
<keyword evidence="5" id="KW-0998">Cell outer membrane</keyword>
<comment type="similarity">
    <text evidence="2">Belongs to the MipA/OmpV family.</text>
</comment>
<accession>D4CVF8</accession>
<evidence type="ECO:0000313" key="7">
    <source>
        <dbReference type="EMBL" id="EFE86656.1"/>
    </source>
</evidence>
<evidence type="ECO:0000256" key="4">
    <source>
        <dbReference type="ARBA" id="ARBA00023136"/>
    </source>
</evidence>
<comment type="caution">
    <text evidence="7">The sequence shown here is derived from an EMBL/GenBank/DDBJ whole genome shotgun (WGS) entry which is preliminary data.</text>
</comment>
<keyword evidence="4" id="KW-0472">Membrane</keyword>
<feature type="signal peptide" evidence="6">
    <location>
        <begin position="1"/>
        <end position="18"/>
    </location>
</feature>
<dbReference type="EMBL" id="ACJY01000071">
    <property type="protein sequence ID" value="EFE86656.1"/>
    <property type="molecule type" value="Genomic_DNA"/>
</dbReference>
<dbReference type="GO" id="GO:0009279">
    <property type="term" value="C:cell outer membrane"/>
    <property type="evidence" value="ECO:0007669"/>
    <property type="project" value="UniProtKB-SubCell"/>
</dbReference>
<gene>
    <name evidence="7" type="ORF">FUSPEROL_01402</name>
</gene>
<dbReference type="GeneID" id="78419639"/>
<dbReference type="RefSeq" id="WP_005973280.1">
    <property type="nucleotide sequence ID" value="NZ_GG665896.1"/>
</dbReference>
<reference evidence="7 8" key="1">
    <citation type="submission" date="2010-02" db="EMBL/GenBank/DDBJ databases">
        <authorList>
            <person name="Weinstock G."/>
            <person name="Sodergren E."/>
            <person name="Clifton S."/>
            <person name="Fulton L."/>
            <person name="Fulton B."/>
            <person name="Courtney L."/>
            <person name="Fronick C."/>
            <person name="Harrison M."/>
            <person name="Strong C."/>
            <person name="Farmer C."/>
            <person name="Delahaunty K."/>
            <person name="Markovic C."/>
            <person name="Hall O."/>
            <person name="Minx P."/>
            <person name="Tomlinson C."/>
            <person name="Mitreva M."/>
            <person name="Nelson J."/>
            <person name="Hou S."/>
            <person name="Wollam A."/>
            <person name="Pepin K.H."/>
            <person name="Johnson M."/>
            <person name="Bhonagiri V."/>
            <person name="Zhang X."/>
            <person name="Suruliraj S."/>
            <person name="Warren W."/>
            <person name="Chinwalla A."/>
            <person name="Mardis E.R."/>
            <person name="Wilson R.K."/>
        </authorList>
    </citation>
    <scope>NUCLEOTIDE SEQUENCE [LARGE SCALE GENOMIC DNA]</scope>
    <source>
        <strain evidence="7 8">ATCC 33693</strain>
    </source>
</reference>
<dbReference type="PANTHER" id="PTHR38776:SF1">
    <property type="entry name" value="MLTA-INTERACTING PROTEIN-RELATED"/>
    <property type="match status" value="1"/>
</dbReference>
<proteinExistence type="inferred from homology"/>
<evidence type="ECO:0000256" key="3">
    <source>
        <dbReference type="ARBA" id="ARBA00022729"/>
    </source>
</evidence>
<protein>
    <submittedName>
        <fullName evidence="7">Outer membrane insertion signal domain protein</fullName>
    </submittedName>
</protein>
<dbReference type="InterPro" id="IPR010583">
    <property type="entry name" value="MipA"/>
</dbReference>
<evidence type="ECO:0000256" key="1">
    <source>
        <dbReference type="ARBA" id="ARBA00004442"/>
    </source>
</evidence>
<dbReference type="PANTHER" id="PTHR38776">
    <property type="entry name" value="MLTA-INTERACTING PROTEIN-RELATED"/>
    <property type="match status" value="1"/>
</dbReference>
<name>D4CVF8_9FUSO</name>
<feature type="chain" id="PRO_5003055765" evidence="6">
    <location>
        <begin position="19"/>
        <end position="246"/>
    </location>
</feature>
<organism evidence="7 8">
    <name type="scientific">Fusobacterium periodonticum ATCC 33693</name>
    <dbReference type="NCBI Taxonomy" id="546275"/>
    <lineage>
        <taxon>Bacteria</taxon>
        <taxon>Fusobacteriati</taxon>
        <taxon>Fusobacteriota</taxon>
        <taxon>Fusobacteriia</taxon>
        <taxon>Fusobacteriales</taxon>
        <taxon>Fusobacteriaceae</taxon>
        <taxon>Fusobacterium</taxon>
    </lineage>
</organism>
<evidence type="ECO:0000256" key="6">
    <source>
        <dbReference type="SAM" id="SignalP"/>
    </source>
</evidence>
<evidence type="ECO:0000313" key="8">
    <source>
        <dbReference type="Proteomes" id="UP000003748"/>
    </source>
</evidence>
<dbReference type="Proteomes" id="UP000003748">
    <property type="component" value="Unassembled WGS sequence"/>
</dbReference>